<dbReference type="Proteomes" id="UP000018958">
    <property type="component" value="Unassembled WGS sequence"/>
</dbReference>
<evidence type="ECO:0000256" key="1">
    <source>
        <dbReference type="SAM" id="MobiDB-lite"/>
    </source>
</evidence>
<dbReference type="Pfam" id="PF21056">
    <property type="entry name" value="ZSWIM1-3_RNaseH-like"/>
    <property type="match status" value="1"/>
</dbReference>
<evidence type="ECO:0000313" key="4">
    <source>
        <dbReference type="Proteomes" id="UP000018958"/>
    </source>
</evidence>
<organism evidence="3 4">
    <name type="scientific">Phytophthora nicotianae CJ01A1</name>
    <dbReference type="NCBI Taxonomy" id="1317063"/>
    <lineage>
        <taxon>Eukaryota</taxon>
        <taxon>Sar</taxon>
        <taxon>Stramenopiles</taxon>
        <taxon>Oomycota</taxon>
        <taxon>Peronosporomycetes</taxon>
        <taxon>Peronosporales</taxon>
        <taxon>Peronosporaceae</taxon>
        <taxon>Phytophthora</taxon>
    </lineage>
</organism>
<name>W2XRL5_PHYNI</name>
<reference evidence="3 4" key="1">
    <citation type="submission" date="2013-11" db="EMBL/GenBank/DDBJ databases">
        <title>The Genome Sequence of Phytophthora parasitica CJ01A1.</title>
        <authorList>
            <consortium name="The Broad Institute Genomics Platform"/>
            <person name="Russ C."/>
            <person name="Tyler B."/>
            <person name="Panabieres F."/>
            <person name="Shan W."/>
            <person name="Tripathy S."/>
            <person name="Grunwald N."/>
            <person name="Machado M."/>
            <person name="Johnson C.S."/>
            <person name="Walker B."/>
            <person name="Young S.K."/>
            <person name="Zeng Q."/>
            <person name="Gargeya S."/>
            <person name="Fitzgerald M."/>
            <person name="Haas B."/>
            <person name="Abouelleil A."/>
            <person name="Allen A.W."/>
            <person name="Alvarado L."/>
            <person name="Arachchi H.M."/>
            <person name="Berlin A.M."/>
            <person name="Chapman S.B."/>
            <person name="Gainer-Dewar J."/>
            <person name="Goldberg J."/>
            <person name="Griggs A."/>
            <person name="Gujja S."/>
            <person name="Hansen M."/>
            <person name="Howarth C."/>
            <person name="Imamovic A."/>
            <person name="Ireland A."/>
            <person name="Larimer J."/>
            <person name="McCowan C."/>
            <person name="Murphy C."/>
            <person name="Pearson M."/>
            <person name="Poon T.W."/>
            <person name="Priest M."/>
            <person name="Roberts A."/>
            <person name="Saif S."/>
            <person name="Shea T."/>
            <person name="Sisk P."/>
            <person name="Sykes S."/>
            <person name="Wortman J."/>
            <person name="Nusbaum C."/>
            <person name="Birren B."/>
        </authorList>
    </citation>
    <scope>NUCLEOTIDE SEQUENCE [LARGE SCALE GENOMIC DNA]</scope>
    <source>
        <strain evidence="3 4">CJ01A1</strain>
    </source>
</reference>
<comment type="caution">
    <text evidence="3">The sequence shown here is derived from an EMBL/GenBank/DDBJ whole genome shotgun (WGS) entry which is preliminary data.</text>
</comment>
<feature type="domain" description="ZSWIM1/3 RNaseH-like" evidence="2">
    <location>
        <begin position="146"/>
        <end position="262"/>
    </location>
</feature>
<evidence type="ECO:0000313" key="3">
    <source>
        <dbReference type="EMBL" id="ETP25142.1"/>
    </source>
</evidence>
<evidence type="ECO:0000259" key="2">
    <source>
        <dbReference type="Pfam" id="PF21056"/>
    </source>
</evidence>
<accession>W2XRL5</accession>
<dbReference type="EMBL" id="ANIX01000385">
    <property type="protein sequence ID" value="ETP25142.1"/>
    <property type="molecule type" value="Genomic_DNA"/>
</dbReference>
<dbReference type="PANTHER" id="PTHR31569">
    <property type="entry name" value="SWIM-TYPE DOMAIN-CONTAINING PROTEIN"/>
    <property type="match status" value="1"/>
</dbReference>
<protein>
    <recommendedName>
        <fullName evidence="2">ZSWIM1/3 RNaseH-like domain-containing protein</fullName>
    </recommendedName>
</protein>
<dbReference type="PANTHER" id="PTHR31569:SF4">
    <property type="entry name" value="SWIM-TYPE DOMAIN-CONTAINING PROTEIN"/>
    <property type="match status" value="1"/>
</dbReference>
<feature type="compositionally biased region" description="Polar residues" evidence="1">
    <location>
        <begin position="18"/>
        <end position="39"/>
    </location>
</feature>
<dbReference type="InterPro" id="IPR052579">
    <property type="entry name" value="Zinc_finger_SWIM"/>
</dbReference>
<gene>
    <name evidence="3" type="ORF">F441_01943</name>
</gene>
<sequence length="327" mass="36899">MSVGKQACCDVFHGGRSAGSTSGTNGGESDNTASSGSTSEGKEKAGFVEAPKKHRKLHQILKSEVILEESDYADADSPVTDLFLEGFPMYWTSWDAFYLAFDEFQSKTFQRFPSQSSTSIATRNKTISAAQKKALTQKCTIGVGRFCEMNAGNMAEFVADYESNQVQVVTFQTARQRRLFNATPNTNVNRYKFFSFAVHDVFGRGQFVHHALVRTERKENLALAVASFKKQNSDWEKVRVVMTDKAMHEKDVLIEAWLNARQPLCKWHVETWLKKHCLRLGGLGKVETQELKVIMMGLVNAQSQQEYDDLKEKLLDKLGNDTENFLY</sequence>
<proteinExistence type="predicted"/>
<dbReference type="AlphaFoldDB" id="W2XRL5"/>
<dbReference type="InterPro" id="IPR048324">
    <property type="entry name" value="ZSWIM1-3_RNaseH-like"/>
</dbReference>
<feature type="region of interest" description="Disordered" evidence="1">
    <location>
        <begin position="18"/>
        <end position="51"/>
    </location>
</feature>